<evidence type="ECO:0000313" key="1">
    <source>
        <dbReference type="EMBL" id="KUG14709.1"/>
    </source>
</evidence>
<accession>A0A0W8F1G0</accession>
<sequence length="50" mass="5287">MKWTARGEVPEVGSAVKFATGGSGIVVTVIYPGRDFVVLPRALDAVRLTV</sequence>
<organism evidence="1">
    <name type="scientific">hydrocarbon metagenome</name>
    <dbReference type="NCBI Taxonomy" id="938273"/>
    <lineage>
        <taxon>unclassified sequences</taxon>
        <taxon>metagenomes</taxon>
        <taxon>ecological metagenomes</taxon>
    </lineage>
</organism>
<dbReference type="EMBL" id="LNQE01001627">
    <property type="protein sequence ID" value="KUG14709.1"/>
    <property type="molecule type" value="Genomic_DNA"/>
</dbReference>
<name>A0A0W8F1G0_9ZZZZ</name>
<gene>
    <name evidence="1" type="ORF">ASZ90_015631</name>
</gene>
<proteinExistence type="predicted"/>
<reference evidence="1" key="1">
    <citation type="journal article" date="2015" name="Proc. Natl. Acad. Sci. U.S.A.">
        <title>Networks of energetic and metabolic interactions define dynamics in microbial communities.</title>
        <authorList>
            <person name="Embree M."/>
            <person name="Liu J.K."/>
            <person name="Al-Bassam M.M."/>
            <person name="Zengler K."/>
        </authorList>
    </citation>
    <scope>NUCLEOTIDE SEQUENCE</scope>
</reference>
<dbReference type="AlphaFoldDB" id="A0A0W8F1G0"/>
<protein>
    <submittedName>
        <fullName evidence="1">Uncharacterized protein</fullName>
    </submittedName>
</protein>
<comment type="caution">
    <text evidence="1">The sequence shown here is derived from an EMBL/GenBank/DDBJ whole genome shotgun (WGS) entry which is preliminary data.</text>
</comment>